<reference evidence="3" key="3">
    <citation type="submission" date="2015-04" db="UniProtKB">
        <authorList>
            <consortium name="EnsemblPlants"/>
        </authorList>
    </citation>
    <scope>IDENTIFICATION</scope>
    <source>
        <strain evidence="3">cv. Jemalong A17</strain>
    </source>
</reference>
<dbReference type="PANTHER" id="PTHR31672:SF10">
    <property type="entry name" value="F-BOX DOMAIN-CONTAINING PROTEIN"/>
    <property type="match status" value="1"/>
</dbReference>
<keyword evidence="4" id="KW-1185">Reference proteome</keyword>
<dbReference type="PANTHER" id="PTHR31672">
    <property type="entry name" value="BNACNNG10540D PROTEIN"/>
    <property type="match status" value="1"/>
</dbReference>
<proteinExistence type="predicted"/>
<evidence type="ECO:0000259" key="1">
    <source>
        <dbReference type="Pfam" id="PF07734"/>
    </source>
</evidence>
<dbReference type="InterPro" id="IPR050796">
    <property type="entry name" value="SCF_F-box_component"/>
</dbReference>
<dbReference type="AlphaFoldDB" id="G7KQV8"/>
<accession>A0A0C3WEJ8</accession>
<gene>
    <name evidence="2" type="ordered locus">MTR_7g104710</name>
</gene>
<sequence>MENTTAIATNENVSNYIHDDITFSIISKLPLKSFKRFECVRKLWSLLSENHHFMNMFRDNFFSNLHSCSYYDQSSLILKVYEPHQEVLYFLSGQRFENKVKLDYSNPSAHPFDFRIFGFGSINGTLCLHEYDNYGKIVLWNPSTQAIKFIPLSLVELVESSISDADSLLKDISLDSLWEIYSLRSNPWRKLDVDMPYSLECIEGTQVYMDGVCHWLCEDDYESLQGHDSPSGPCLVSFDLSNDVFFTTPIPSDLDGCFYVGESWINLVVLNESIALISFHEKTAFFTYQFWVNLLSRNHGPNSSLLDRCIVLSVLSKWG</sequence>
<organism evidence="2 4">
    <name type="scientific">Medicago truncatula</name>
    <name type="common">Barrel medic</name>
    <name type="synonym">Medicago tribuloides</name>
    <dbReference type="NCBI Taxonomy" id="3880"/>
    <lineage>
        <taxon>Eukaryota</taxon>
        <taxon>Viridiplantae</taxon>
        <taxon>Streptophyta</taxon>
        <taxon>Embryophyta</taxon>
        <taxon>Tracheophyta</taxon>
        <taxon>Spermatophyta</taxon>
        <taxon>Magnoliopsida</taxon>
        <taxon>eudicotyledons</taxon>
        <taxon>Gunneridae</taxon>
        <taxon>Pentapetalae</taxon>
        <taxon>rosids</taxon>
        <taxon>fabids</taxon>
        <taxon>Fabales</taxon>
        <taxon>Fabaceae</taxon>
        <taxon>Papilionoideae</taxon>
        <taxon>50 kb inversion clade</taxon>
        <taxon>NPAAA clade</taxon>
        <taxon>Hologalegina</taxon>
        <taxon>IRL clade</taxon>
        <taxon>Trifolieae</taxon>
        <taxon>Medicago</taxon>
    </lineage>
</organism>
<dbReference type="InterPro" id="IPR006527">
    <property type="entry name" value="F-box-assoc_dom_typ1"/>
</dbReference>
<accession>G7KQV8</accession>
<dbReference type="Pfam" id="PF07734">
    <property type="entry name" value="FBA_1"/>
    <property type="match status" value="1"/>
</dbReference>
<dbReference type="HOGENOM" id="CLU_027176_5_0_1"/>
<evidence type="ECO:0000313" key="3">
    <source>
        <dbReference type="EnsemblPlants" id="AES82050"/>
    </source>
</evidence>
<dbReference type="PaxDb" id="3880-AES82050"/>
<evidence type="ECO:0000313" key="4">
    <source>
        <dbReference type="Proteomes" id="UP000002051"/>
    </source>
</evidence>
<name>G7KQV8_MEDTR</name>
<evidence type="ECO:0000313" key="2">
    <source>
        <dbReference type="EMBL" id="AES82050.2"/>
    </source>
</evidence>
<feature type="domain" description="F-box associated beta-propeller type 1" evidence="1">
    <location>
        <begin position="111"/>
        <end position="254"/>
    </location>
</feature>
<reference evidence="2 4" key="2">
    <citation type="journal article" date="2014" name="BMC Genomics">
        <title>An improved genome release (version Mt4.0) for the model legume Medicago truncatula.</title>
        <authorList>
            <person name="Tang H."/>
            <person name="Krishnakumar V."/>
            <person name="Bidwell S."/>
            <person name="Rosen B."/>
            <person name="Chan A."/>
            <person name="Zhou S."/>
            <person name="Gentzbittel L."/>
            <person name="Childs K.L."/>
            <person name="Yandell M."/>
            <person name="Gundlach H."/>
            <person name="Mayer K.F."/>
            <person name="Schwartz D.C."/>
            <person name="Town C.D."/>
        </authorList>
    </citation>
    <scope>GENOME REANNOTATION</scope>
    <source>
        <strain evidence="3 4">cv. Jemalong A17</strain>
    </source>
</reference>
<reference evidence="2 4" key="1">
    <citation type="journal article" date="2011" name="Nature">
        <title>The Medicago genome provides insight into the evolution of rhizobial symbioses.</title>
        <authorList>
            <person name="Young N.D."/>
            <person name="Debelle F."/>
            <person name="Oldroyd G.E."/>
            <person name="Geurts R."/>
            <person name="Cannon S.B."/>
            <person name="Udvardi M.K."/>
            <person name="Benedito V.A."/>
            <person name="Mayer K.F."/>
            <person name="Gouzy J."/>
            <person name="Schoof H."/>
            <person name="Van de Peer Y."/>
            <person name="Proost S."/>
            <person name="Cook D.R."/>
            <person name="Meyers B.C."/>
            <person name="Spannagl M."/>
            <person name="Cheung F."/>
            <person name="De Mita S."/>
            <person name="Krishnakumar V."/>
            <person name="Gundlach H."/>
            <person name="Zhou S."/>
            <person name="Mudge J."/>
            <person name="Bharti A.K."/>
            <person name="Murray J.D."/>
            <person name="Naoumkina M.A."/>
            <person name="Rosen B."/>
            <person name="Silverstein K.A."/>
            <person name="Tang H."/>
            <person name="Rombauts S."/>
            <person name="Zhao P.X."/>
            <person name="Zhou P."/>
            <person name="Barbe V."/>
            <person name="Bardou P."/>
            <person name="Bechner M."/>
            <person name="Bellec A."/>
            <person name="Berger A."/>
            <person name="Berges H."/>
            <person name="Bidwell S."/>
            <person name="Bisseling T."/>
            <person name="Choisne N."/>
            <person name="Couloux A."/>
            <person name="Denny R."/>
            <person name="Deshpande S."/>
            <person name="Dai X."/>
            <person name="Doyle J.J."/>
            <person name="Dudez A.M."/>
            <person name="Farmer A.D."/>
            <person name="Fouteau S."/>
            <person name="Franken C."/>
            <person name="Gibelin C."/>
            <person name="Gish J."/>
            <person name="Goldstein S."/>
            <person name="Gonzalez A.J."/>
            <person name="Green P.J."/>
            <person name="Hallab A."/>
            <person name="Hartog M."/>
            <person name="Hua A."/>
            <person name="Humphray S.J."/>
            <person name="Jeong D.H."/>
            <person name="Jing Y."/>
            <person name="Jocker A."/>
            <person name="Kenton S.M."/>
            <person name="Kim D.J."/>
            <person name="Klee K."/>
            <person name="Lai H."/>
            <person name="Lang C."/>
            <person name="Lin S."/>
            <person name="Macmil S.L."/>
            <person name="Magdelenat G."/>
            <person name="Matthews L."/>
            <person name="McCorrison J."/>
            <person name="Monaghan E.L."/>
            <person name="Mun J.H."/>
            <person name="Najar F.Z."/>
            <person name="Nicholson C."/>
            <person name="Noirot C."/>
            <person name="O'Bleness M."/>
            <person name="Paule C.R."/>
            <person name="Poulain J."/>
            <person name="Prion F."/>
            <person name="Qin B."/>
            <person name="Qu C."/>
            <person name="Retzel E.F."/>
            <person name="Riddle C."/>
            <person name="Sallet E."/>
            <person name="Samain S."/>
            <person name="Samson N."/>
            <person name="Sanders I."/>
            <person name="Saurat O."/>
            <person name="Scarpelli C."/>
            <person name="Schiex T."/>
            <person name="Segurens B."/>
            <person name="Severin A.J."/>
            <person name="Sherrier D.J."/>
            <person name="Shi R."/>
            <person name="Sims S."/>
            <person name="Singer S.R."/>
            <person name="Sinharoy S."/>
            <person name="Sterck L."/>
            <person name="Viollet A."/>
            <person name="Wang B.B."/>
            <person name="Wang K."/>
            <person name="Wang M."/>
            <person name="Wang X."/>
            <person name="Warfsmann J."/>
            <person name="Weissenbach J."/>
            <person name="White D.D."/>
            <person name="White J.D."/>
            <person name="Wiley G.B."/>
            <person name="Wincker P."/>
            <person name="Xing Y."/>
            <person name="Yang L."/>
            <person name="Yao Z."/>
            <person name="Ying F."/>
            <person name="Zhai J."/>
            <person name="Zhou L."/>
            <person name="Zuber A."/>
            <person name="Denarie J."/>
            <person name="Dixon R.A."/>
            <person name="May G.D."/>
            <person name="Schwartz D.C."/>
            <person name="Rogers J."/>
            <person name="Quetier F."/>
            <person name="Town C.D."/>
            <person name="Roe B.A."/>
        </authorList>
    </citation>
    <scope>NUCLEOTIDE SEQUENCE [LARGE SCALE GENOMIC DNA]</scope>
    <source>
        <strain evidence="2">A17</strain>
        <strain evidence="3 4">cv. Jemalong A17</strain>
    </source>
</reference>
<dbReference type="Proteomes" id="UP000002051">
    <property type="component" value="Unassembled WGS sequence"/>
</dbReference>
<dbReference type="EnsemblPlants" id="AES82050">
    <property type="protein sequence ID" value="AES82050"/>
    <property type="gene ID" value="MTR_7g104710"/>
</dbReference>
<protein>
    <recommendedName>
        <fullName evidence="1">F-box associated beta-propeller type 1 domain-containing protein</fullName>
    </recommendedName>
</protein>
<dbReference type="EMBL" id="CM001223">
    <property type="protein sequence ID" value="AES82050.2"/>
    <property type="molecule type" value="Genomic_DNA"/>
</dbReference>